<feature type="compositionally biased region" description="Pro residues" evidence="1">
    <location>
        <begin position="156"/>
        <end position="172"/>
    </location>
</feature>
<protein>
    <submittedName>
        <fullName evidence="2">Uncharacterized protein</fullName>
    </submittedName>
</protein>
<feature type="compositionally biased region" description="Pro residues" evidence="1">
    <location>
        <begin position="72"/>
        <end position="82"/>
    </location>
</feature>
<evidence type="ECO:0000256" key="1">
    <source>
        <dbReference type="SAM" id="MobiDB-lite"/>
    </source>
</evidence>
<comment type="caution">
    <text evidence="2">The sequence shown here is derived from an EMBL/GenBank/DDBJ whole genome shotgun (WGS) entry which is preliminary data.</text>
</comment>
<name>A0A8T0QSC3_PANVG</name>
<proteinExistence type="predicted"/>
<dbReference type="Proteomes" id="UP000823388">
    <property type="component" value="Chromosome 7K"/>
</dbReference>
<keyword evidence="3" id="KW-1185">Reference proteome</keyword>
<feature type="region of interest" description="Disordered" evidence="1">
    <location>
        <begin position="1"/>
        <end position="85"/>
    </location>
</feature>
<accession>A0A8T0QSC3</accession>
<evidence type="ECO:0000313" key="3">
    <source>
        <dbReference type="Proteomes" id="UP000823388"/>
    </source>
</evidence>
<organism evidence="2 3">
    <name type="scientific">Panicum virgatum</name>
    <name type="common">Blackwell switchgrass</name>
    <dbReference type="NCBI Taxonomy" id="38727"/>
    <lineage>
        <taxon>Eukaryota</taxon>
        <taxon>Viridiplantae</taxon>
        <taxon>Streptophyta</taxon>
        <taxon>Embryophyta</taxon>
        <taxon>Tracheophyta</taxon>
        <taxon>Spermatophyta</taxon>
        <taxon>Magnoliopsida</taxon>
        <taxon>Liliopsida</taxon>
        <taxon>Poales</taxon>
        <taxon>Poaceae</taxon>
        <taxon>PACMAD clade</taxon>
        <taxon>Panicoideae</taxon>
        <taxon>Panicodae</taxon>
        <taxon>Paniceae</taxon>
        <taxon>Panicinae</taxon>
        <taxon>Panicum</taxon>
        <taxon>Panicum sect. Hiantes</taxon>
    </lineage>
</organism>
<sequence length="178" mass="18941">MEIHRGAPSHRRLQPPAPASSSRRRPSRPPEVQRPARKATAGHLYLGVARASGQDGAERPASTSAVGAIPTPTSPDPVTPGPDPRRVEALAAVGGLGWWWLALVSYLPPRAPLARTPRRPRATRTAPPPLRGQGRNSSPFFLLRRRPSSPGRSRPDPAPAGPDPVLPGPFLGPPLEVL</sequence>
<feature type="region of interest" description="Disordered" evidence="1">
    <location>
        <begin position="111"/>
        <end position="178"/>
    </location>
</feature>
<dbReference type="AlphaFoldDB" id="A0A8T0QSC3"/>
<gene>
    <name evidence="2" type="ORF">PVAP13_7KG357701</name>
</gene>
<evidence type="ECO:0000313" key="2">
    <source>
        <dbReference type="EMBL" id="KAG2575994.1"/>
    </source>
</evidence>
<dbReference type="EMBL" id="CM029049">
    <property type="protein sequence ID" value="KAG2575994.1"/>
    <property type="molecule type" value="Genomic_DNA"/>
</dbReference>
<reference evidence="2" key="1">
    <citation type="submission" date="2020-05" db="EMBL/GenBank/DDBJ databases">
        <title>WGS assembly of Panicum virgatum.</title>
        <authorList>
            <person name="Lovell J.T."/>
            <person name="Jenkins J."/>
            <person name="Shu S."/>
            <person name="Juenger T.E."/>
            <person name="Schmutz J."/>
        </authorList>
    </citation>
    <scope>NUCLEOTIDE SEQUENCE</scope>
    <source>
        <strain evidence="2">AP13</strain>
    </source>
</reference>